<comment type="caution">
    <text evidence="1">The sequence shown here is derived from an EMBL/GenBank/DDBJ whole genome shotgun (WGS) entry which is preliminary data.</text>
</comment>
<feature type="non-terminal residue" evidence="1">
    <location>
        <position position="95"/>
    </location>
</feature>
<keyword evidence="2" id="KW-1185">Reference proteome</keyword>
<reference evidence="1" key="1">
    <citation type="submission" date="2021-02" db="EMBL/GenBank/DDBJ databases">
        <authorList>
            <person name="Dougan E. K."/>
            <person name="Rhodes N."/>
            <person name="Thang M."/>
            <person name="Chan C."/>
        </authorList>
    </citation>
    <scope>NUCLEOTIDE SEQUENCE</scope>
</reference>
<evidence type="ECO:0000313" key="2">
    <source>
        <dbReference type="Proteomes" id="UP000601435"/>
    </source>
</evidence>
<accession>A0A813CBI1</accession>
<evidence type="ECO:0000313" key="1">
    <source>
        <dbReference type="EMBL" id="CAE7940482.1"/>
    </source>
</evidence>
<dbReference type="AlphaFoldDB" id="A0A813CBI1"/>
<feature type="non-terminal residue" evidence="1">
    <location>
        <position position="1"/>
    </location>
</feature>
<organism evidence="1 2">
    <name type="scientific">Symbiodinium necroappetens</name>
    <dbReference type="NCBI Taxonomy" id="1628268"/>
    <lineage>
        <taxon>Eukaryota</taxon>
        <taxon>Sar</taxon>
        <taxon>Alveolata</taxon>
        <taxon>Dinophyceae</taxon>
        <taxon>Suessiales</taxon>
        <taxon>Symbiodiniaceae</taxon>
        <taxon>Symbiodinium</taxon>
    </lineage>
</organism>
<gene>
    <name evidence="1" type="primary">mok12</name>
    <name evidence="1" type="ORF">SNEC2469_LOCUS33902</name>
</gene>
<dbReference type="EMBL" id="CAJNJA010091436">
    <property type="protein sequence ID" value="CAE7940482.1"/>
    <property type="molecule type" value="Genomic_DNA"/>
</dbReference>
<sequence>AAFPDCPQHCFDLCLRLSCPGVLAGRWATPFATPALPSVRPVVYVVLSSSKLSSPARFSTFAALRAVIGEVSGSDAVLHSFGSLAEARVYCYAAE</sequence>
<proteinExistence type="predicted"/>
<dbReference type="Proteomes" id="UP000601435">
    <property type="component" value="Unassembled WGS sequence"/>
</dbReference>
<protein>
    <submittedName>
        <fullName evidence="1">Mok12 protein</fullName>
    </submittedName>
</protein>
<name>A0A813CBI1_9DINO</name>